<dbReference type="STRING" id="1801737.A2818_00455"/>
<reference evidence="1 2" key="1">
    <citation type="journal article" date="2016" name="Nat. Commun.">
        <title>Thousands of microbial genomes shed light on interconnected biogeochemical processes in an aquifer system.</title>
        <authorList>
            <person name="Anantharaman K."/>
            <person name="Brown C.T."/>
            <person name="Hug L.A."/>
            <person name="Sharon I."/>
            <person name="Castelle C.J."/>
            <person name="Probst A.J."/>
            <person name="Thomas B.C."/>
            <person name="Singh A."/>
            <person name="Wilkins M.J."/>
            <person name="Karaoz U."/>
            <person name="Brodie E.L."/>
            <person name="Williams K.H."/>
            <person name="Hubbard S.S."/>
            <person name="Banfield J.F."/>
        </authorList>
    </citation>
    <scope>NUCLEOTIDE SEQUENCE [LARGE SCALE GENOMIC DNA]</scope>
</reference>
<name>A0A1F6V029_9BACT</name>
<evidence type="ECO:0000313" key="1">
    <source>
        <dbReference type="EMBL" id="OGI63002.1"/>
    </source>
</evidence>
<dbReference type="EMBL" id="MFTN01000014">
    <property type="protein sequence ID" value="OGI63002.1"/>
    <property type="molecule type" value="Genomic_DNA"/>
</dbReference>
<organism evidence="1 2">
    <name type="scientific">Candidatus Nomurabacteria bacterium RIFCSPHIGHO2_01_FULL_40_12</name>
    <dbReference type="NCBI Taxonomy" id="1801737"/>
    <lineage>
        <taxon>Bacteria</taxon>
        <taxon>Candidatus Nomuraibacteriota</taxon>
    </lineage>
</organism>
<gene>
    <name evidence="1" type="ORF">A2818_00455</name>
</gene>
<dbReference type="Proteomes" id="UP000177602">
    <property type="component" value="Unassembled WGS sequence"/>
</dbReference>
<comment type="caution">
    <text evidence="1">The sequence shown here is derived from an EMBL/GenBank/DDBJ whole genome shotgun (WGS) entry which is preliminary data.</text>
</comment>
<evidence type="ECO:0000313" key="2">
    <source>
        <dbReference type="Proteomes" id="UP000177602"/>
    </source>
</evidence>
<sequence>MLINKTDNRSLKDSANDLDIIIKDQSISVSYAKTTKLITALYMVTDIIDKDEPLKNKLRTLGTEIISDMYSAPSNALAKISQIRSFLDIASAVNTISEMNAGILKKEFFELHQSITESYNNLGILTQKKNQKINLFEFFQEETSLPDFTPNRQHIGVQKGSTLMKALSKVSMSDRNIVSDRKSTLEFEVLKRQRREEIIAIIKISLNGATIKDIKTKASGALVSCGEKTLQRELVSMVKNGILDKTGDKRWSRYFVKI</sequence>
<dbReference type="AlphaFoldDB" id="A0A1F6V029"/>
<protein>
    <submittedName>
        <fullName evidence="1">Uncharacterized protein</fullName>
    </submittedName>
</protein>
<proteinExistence type="predicted"/>
<accession>A0A1F6V029</accession>